<comment type="caution">
    <text evidence="1">The sequence shown here is derived from an EMBL/GenBank/DDBJ whole genome shotgun (WGS) entry which is preliminary data.</text>
</comment>
<name>A0A0G0JGX5_9BACT</name>
<sequence length="210" mass="23756">MHLSAEKFEIVPNEPPVVSLRRELLDTVKNVEEIDKEREIVANLAEKNKTIQLDAAFVREKDRKSGDPTNPNSPFANFIRMRAAEFLDLPDEDAFKFYSAASASQNKTVLERDYKIDAFFELEREEGNIIVPINLTIRPEENSNALVYVLSKDFPIHGRFSKGGKGEFAGLSEGEEILFNKTVAELGKKLAGRFKHLIEIEKQSAVNETD</sequence>
<evidence type="ECO:0000313" key="1">
    <source>
        <dbReference type="EMBL" id="KKQ36004.1"/>
    </source>
</evidence>
<organism evidence="1 2">
    <name type="scientific">Candidatus Nomurabacteria bacterium GW2011_GWB1_37_5</name>
    <dbReference type="NCBI Taxonomy" id="1618742"/>
    <lineage>
        <taxon>Bacteria</taxon>
        <taxon>Candidatus Nomuraibacteriota</taxon>
    </lineage>
</organism>
<evidence type="ECO:0000313" key="2">
    <source>
        <dbReference type="Proteomes" id="UP000033876"/>
    </source>
</evidence>
<accession>A0A0G0JGX5</accession>
<dbReference type="EMBL" id="LBTF01000001">
    <property type="protein sequence ID" value="KKQ36004.1"/>
    <property type="molecule type" value="Genomic_DNA"/>
</dbReference>
<gene>
    <name evidence="1" type="ORF">US50_C0001G0006</name>
</gene>
<reference evidence="1 2" key="1">
    <citation type="journal article" date="2015" name="Nature">
        <title>rRNA introns, odd ribosomes, and small enigmatic genomes across a large radiation of phyla.</title>
        <authorList>
            <person name="Brown C.T."/>
            <person name="Hug L.A."/>
            <person name="Thomas B.C."/>
            <person name="Sharon I."/>
            <person name="Castelle C.J."/>
            <person name="Singh A."/>
            <person name="Wilkins M.J."/>
            <person name="Williams K.H."/>
            <person name="Banfield J.F."/>
        </authorList>
    </citation>
    <scope>NUCLEOTIDE SEQUENCE [LARGE SCALE GENOMIC DNA]</scope>
</reference>
<protein>
    <submittedName>
        <fullName evidence="1">Uncharacterized protein</fullName>
    </submittedName>
</protein>
<dbReference type="AlphaFoldDB" id="A0A0G0JGX5"/>
<dbReference type="Proteomes" id="UP000033876">
    <property type="component" value="Unassembled WGS sequence"/>
</dbReference>
<proteinExistence type="predicted"/>